<dbReference type="AlphaFoldDB" id="A0A9X3AJU1"/>
<keyword evidence="3" id="KW-1185">Reference proteome</keyword>
<dbReference type="RefSeq" id="WP_259627480.1">
    <property type="nucleotide sequence ID" value="NZ_JANYMP010000021.1"/>
</dbReference>
<dbReference type="InterPro" id="IPR006311">
    <property type="entry name" value="TAT_signal"/>
</dbReference>
<accession>A0A9X3AJU1</accession>
<gene>
    <name evidence="2" type="ORF">NZH93_34525</name>
</gene>
<evidence type="ECO:0000313" key="3">
    <source>
        <dbReference type="Proteomes" id="UP001141259"/>
    </source>
</evidence>
<dbReference type="InterPro" id="IPR051200">
    <property type="entry name" value="Host-pathogen_enzymatic-act"/>
</dbReference>
<proteinExistence type="predicted"/>
<feature type="chain" id="PRO_5040829325" evidence="1">
    <location>
        <begin position="23"/>
        <end position="314"/>
    </location>
</feature>
<sequence length="314" mass="32773">MTTPLRRAALGAAAITTAAVLAASSLSPASAGAGRGHHGGEVSTHVDLPDGFPPESIAIDGGTAYLGSRANGDIYALDLATGEGRVISRGPGTQSLGLAIDSRTHWLYVAGGVSGDARVVDLRTGAVVASYQLVPKGTPAFVNDVLLTERGAVFTDSVHDTLHRVRDGQVEHVPLRGEWVETTEYNANGITTTPDGRALLVVNSTTGDLYRVEENGQATKVDLGGRSFTHPDGLLREGRTLYAVQNAINAIAAVHLDRTGTSGAVVNTLTSGDFDVPTAVARHGDRLYVPNARFAVEEAPGTEYWLTALEVGRS</sequence>
<evidence type="ECO:0000313" key="2">
    <source>
        <dbReference type="EMBL" id="MCS7481995.1"/>
    </source>
</evidence>
<dbReference type="PANTHER" id="PTHR47197:SF3">
    <property type="entry name" value="DIHYDRO-HEME D1 DEHYDROGENASE"/>
    <property type="match status" value="1"/>
</dbReference>
<comment type="caution">
    <text evidence="2">The sequence shown here is derived from an EMBL/GenBank/DDBJ whole genome shotgun (WGS) entry which is preliminary data.</text>
</comment>
<dbReference type="Proteomes" id="UP001141259">
    <property type="component" value="Unassembled WGS sequence"/>
</dbReference>
<protein>
    <submittedName>
        <fullName evidence="2">PQQ-binding-like beta-propeller repeat protein</fullName>
    </submittedName>
</protein>
<evidence type="ECO:0000256" key="1">
    <source>
        <dbReference type="SAM" id="SignalP"/>
    </source>
</evidence>
<dbReference type="PROSITE" id="PS51318">
    <property type="entry name" value="TAT"/>
    <property type="match status" value="1"/>
</dbReference>
<dbReference type="Gene3D" id="2.130.10.10">
    <property type="entry name" value="YVTN repeat-like/Quinoprotein amine dehydrogenase"/>
    <property type="match status" value="2"/>
</dbReference>
<dbReference type="InterPro" id="IPR015943">
    <property type="entry name" value="WD40/YVTN_repeat-like_dom_sf"/>
</dbReference>
<organism evidence="2 3">
    <name type="scientific">Umezawaea endophytica</name>
    <dbReference type="NCBI Taxonomy" id="1654476"/>
    <lineage>
        <taxon>Bacteria</taxon>
        <taxon>Bacillati</taxon>
        <taxon>Actinomycetota</taxon>
        <taxon>Actinomycetes</taxon>
        <taxon>Pseudonocardiales</taxon>
        <taxon>Pseudonocardiaceae</taxon>
        <taxon>Umezawaea</taxon>
    </lineage>
</organism>
<name>A0A9X3AJU1_9PSEU</name>
<dbReference type="EMBL" id="JANYMP010000021">
    <property type="protein sequence ID" value="MCS7481995.1"/>
    <property type="molecule type" value="Genomic_DNA"/>
</dbReference>
<keyword evidence="1" id="KW-0732">Signal</keyword>
<dbReference type="SUPFAM" id="SSF63829">
    <property type="entry name" value="Calcium-dependent phosphotriesterase"/>
    <property type="match status" value="1"/>
</dbReference>
<dbReference type="PANTHER" id="PTHR47197">
    <property type="entry name" value="PROTEIN NIRF"/>
    <property type="match status" value="1"/>
</dbReference>
<reference evidence="2" key="1">
    <citation type="submission" date="2022-08" db="EMBL/GenBank/DDBJ databases">
        <authorList>
            <person name="Tistechok S."/>
            <person name="Samborskyy M."/>
            <person name="Roman I."/>
        </authorList>
    </citation>
    <scope>NUCLEOTIDE SEQUENCE</scope>
    <source>
        <strain evidence="2">DSM 103496</strain>
    </source>
</reference>
<feature type="signal peptide" evidence="1">
    <location>
        <begin position="1"/>
        <end position="22"/>
    </location>
</feature>